<dbReference type="Proteomes" id="UP001320898">
    <property type="component" value="Unassembled WGS sequence"/>
</dbReference>
<dbReference type="InterPro" id="IPR002701">
    <property type="entry name" value="CM_II_prokaryot"/>
</dbReference>
<feature type="domain" description="Chorismate mutase" evidence="2">
    <location>
        <begin position="6"/>
        <end position="98"/>
    </location>
</feature>
<evidence type="ECO:0000313" key="3">
    <source>
        <dbReference type="EMBL" id="MCT8972393.1"/>
    </source>
</evidence>
<sequence>MSDTPAQDTVSLDALRRDIDAADEEMHRQLIHRGEVIERLIDAKRLSANGGAAFRPDREAAMMRRIAARHTGSLPLSTVEHIWREIIGTFTQLQAPYRVLAARAADPAMRDLLRYYFGFSSPLVGAASNREAIDTVARTGTDLAVVALDDPLEERWWESLTPSADAPGFGAKVIAYLPFLPLQSGLDLPRAVVIGPKNVEAPDDLHLYAVDLADTGSIDGLGTILARSAAAALIAAPRDPAGFGKTTTLQSHWLGCFAKPTDWT</sequence>
<keyword evidence="4" id="KW-1185">Reference proteome</keyword>
<dbReference type="RefSeq" id="WP_261615955.1">
    <property type="nucleotide sequence ID" value="NZ_JALIDZ010000004.1"/>
</dbReference>
<comment type="caution">
    <text evidence="3">The sequence shown here is derived from an EMBL/GenBank/DDBJ whole genome shotgun (WGS) entry which is preliminary data.</text>
</comment>
<dbReference type="EC" id="5.4.99.5" evidence="1"/>
<evidence type="ECO:0000259" key="2">
    <source>
        <dbReference type="PROSITE" id="PS51168"/>
    </source>
</evidence>
<dbReference type="InterPro" id="IPR036979">
    <property type="entry name" value="CM_dom_sf"/>
</dbReference>
<dbReference type="GO" id="GO:0046417">
    <property type="term" value="P:chorismate metabolic process"/>
    <property type="evidence" value="ECO:0007669"/>
    <property type="project" value="InterPro"/>
</dbReference>
<dbReference type="Pfam" id="PF01817">
    <property type="entry name" value="CM_2"/>
    <property type="match status" value="1"/>
</dbReference>
<evidence type="ECO:0000256" key="1">
    <source>
        <dbReference type="ARBA" id="ARBA00012404"/>
    </source>
</evidence>
<evidence type="ECO:0000313" key="4">
    <source>
        <dbReference type="Proteomes" id="UP001320898"/>
    </source>
</evidence>
<reference evidence="3 4" key="1">
    <citation type="submission" date="2022-04" db="EMBL/GenBank/DDBJ databases">
        <authorList>
            <person name="Ye Y.-Q."/>
            <person name="Du Z.-J."/>
        </authorList>
    </citation>
    <scope>NUCLEOTIDE SEQUENCE [LARGE SCALE GENOMIC DNA]</scope>
    <source>
        <strain evidence="3 4">A6E488</strain>
    </source>
</reference>
<protein>
    <recommendedName>
        <fullName evidence="1">chorismate mutase</fullName>
        <ecNumber evidence="1">5.4.99.5</ecNumber>
    </recommendedName>
</protein>
<dbReference type="SMART" id="SM00830">
    <property type="entry name" value="CM_2"/>
    <property type="match status" value="1"/>
</dbReference>
<dbReference type="AlphaFoldDB" id="A0AAW5QXG1"/>
<keyword evidence="3" id="KW-0413">Isomerase</keyword>
<dbReference type="SUPFAM" id="SSF48600">
    <property type="entry name" value="Chorismate mutase II"/>
    <property type="match status" value="1"/>
</dbReference>
<accession>A0AAW5QXG1</accession>
<proteinExistence type="predicted"/>
<gene>
    <name evidence="3" type="ORF">MUB46_11045</name>
</gene>
<dbReference type="EMBL" id="JALIDZ010000004">
    <property type="protein sequence ID" value="MCT8972393.1"/>
    <property type="molecule type" value="Genomic_DNA"/>
</dbReference>
<dbReference type="GO" id="GO:0004106">
    <property type="term" value="F:chorismate mutase activity"/>
    <property type="evidence" value="ECO:0007669"/>
    <property type="project" value="UniProtKB-EC"/>
</dbReference>
<dbReference type="Gene3D" id="1.20.59.10">
    <property type="entry name" value="Chorismate mutase"/>
    <property type="match status" value="1"/>
</dbReference>
<dbReference type="InterPro" id="IPR036263">
    <property type="entry name" value="Chorismate_II_sf"/>
</dbReference>
<name>A0AAW5QXG1_9HYPH</name>
<organism evidence="3 4">
    <name type="scientific">Microbaculum marinisediminis</name>
    <dbReference type="NCBI Taxonomy" id="2931392"/>
    <lineage>
        <taxon>Bacteria</taxon>
        <taxon>Pseudomonadati</taxon>
        <taxon>Pseudomonadota</taxon>
        <taxon>Alphaproteobacteria</taxon>
        <taxon>Hyphomicrobiales</taxon>
        <taxon>Tepidamorphaceae</taxon>
        <taxon>Microbaculum</taxon>
    </lineage>
</organism>
<dbReference type="PROSITE" id="PS51168">
    <property type="entry name" value="CHORISMATE_MUT_2"/>
    <property type="match status" value="1"/>
</dbReference>